<dbReference type="Pfam" id="PF09849">
    <property type="entry name" value="DUF2076"/>
    <property type="match status" value="1"/>
</dbReference>
<comment type="caution">
    <text evidence="2">The sequence shown here is derived from an EMBL/GenBank/DDBJ whole genome shotgun (WGS) entry which is preliminary data.</text>
</comment>
<protein>
    <submittedName>
        <fullName evidence="2">DUF2076 domain-containing protein</fullName>
    </submittedName>
</protein>
<feature type="compositionally biased region" description="Low complexity" evidence="1">
    <location>
        <begin position="240"/>
        <end position="254"/>
    </location>
</feature>
<dbReference type="EMBL" id="JAAGBB010000021">
    <property type="protein sequence ID" value="MBR0666225.1"/>
    <property type="molecule type" value="Genomic_DNA"/>
</dbReference>
<gene>
    <name evidence="2" type="ORF">GXW71_17825</name>
</gene>
<feature type="compositionally biased region" description="Polar residues" evidence="1">
    <location>
        <begin position="207"/>
        <end position="222"/>
    </location>
</feature>
<keyword evidence="3" id="KW-1185">Reference proteome</keyword>
<feature type="region of interest" description="Disordered" evidence="1">
    <location>
        <begin position="102"/>
        <end position="148"/>
    </location>
</feature>
<name>A0ABS5F272_9PROT</name>
<reference evidence="3" key="1">
    <citation type="journal article" date="2021" name="Syst. Appl. Microbiol.">
        <title>Roseomonas hellenica sp. nov., isolated from roots of wild-growing Alkanna tinctoria.</title>
        <authorList>
            <person name="Rat A."/>
            <person name="Naranjo H.D."/>
            <person name="Lebbe L."/>
            <person name="Cnockaert M."/>
            <person name="Krigas N."/>
            <person name="Grigoriadou K."/>
            <person name="Maloupa E."/>
            <person name="Willems A."/>
        </authorList>
    </citation>
    <scope>NUCLEOTIDE SEQUENCE [LARGE SCALE GENOMIC DNA]</scope>
    <source>
        <strain evidence="3">LMG 31523</strain>
    </source>
</reference>
<feature type="compositionally biased region" description="Polar residues" evidence="1">
    <location>
        <begin position="230"/>
        <end position="239"/>
    </location>
</feature>
<proteinExistence type="predicted"/>
<sequence length="269" mass="27305">MTDEERRIITGYVERVSGAAQPAPAASGPWGGSVPQTQAPPRQPLPPVDAEADRLIADLFSRYPEARYRITQTAFVQEAALVESQNRIRQLEWEVENARREGQAAAAQPRGMFGGMFGGNRGPQPAPMPPPPQPQYPPGYNAQALQPGRSGPGFLGTALMTAAGVAGGLVVGNALMGMFSGGGAAHAAAGAAGAGATGTGAFGQDAVPTSSPWTNPTGTQDDATPAADQNADQGGTDSWGQQADAGADQGADDYGAGGGDDAAGYDEEI</sequence>
<organism evidence="2 3">
    <name type="scientific">Plastoroseomonas hellenica</name>
    <dbReference type="NCBI Taxonomy" id="2687306"/>
    <lineage>
        <taxon>Bacteria</taxon>
        <taxon>Pseudomonadati</taxon>
        <taxon>Pseudomonadota</taxon>
        <taxon>Alphaproteobacteria</taxon>
        <taxon>Acetobacterales</taxon>
        <taxon>Acetobacteraceae</taxon>
        <taxon>Plastoroseomonas</taxon>
    </lineage>
</organism>
<evidence type="ECO:0000313" key="3">
    <source>
        <dbReference type="Proteomes" id="UP001196870"/>
    </source>
</evidence>
<feature type="region of interest" description="Disordered" evidence="1">
    <location>
        <begin position="18"/>
        <end position="46"/>
    </location>
</feature>
<feature type="compositionally biased region" description="Low complexity" evidence="1">
    <location>
        <begin position="18"/>
        <end position="35"/>
    </location>
</feature>
<dbReference type="InterPro" id="IPR018648">
    <property type="entry name" value="DUF2076"/>
</dbReference>
<feature type="compositionally biased region" description="Gly residues" evidence="1">
    <location>
        <begin position="112"/>
        <end position="121"/>
    </location>
</feature>
<feature type="compositionally biased region" description="Pro residues" evidence="1">
    <location>
        <begin position="124"/>
        <end position="137"/>
    </location>
</feature>
<accession>A0ABS5F272</accession>
<feature type="region of interest" description="Disordered" evidence="1">
    <location>
        <begin position="202"/>
        <end position="269"/>
    </location>
</feature>
<evidence type="ECO:0000256" key="1">
    <source>
        <dbReference type="SAM" id="MobiDB-lite"/>
    </source>
</evidence>
<dbReference type="RefSeq" id="WP_211853899.1">
    <property type="nucleotide sequence ID" value="NZ_JAAGBB010000021.1"/>
</dbReference>
<dbReference type="Proteomes" id="UP001196870">
    <property type="component" value="Unassembled WGS sequence"/>
</dbReference>
<evidence type="ECO:0000313" key="2">
    <source>
        <dbReference type="EMBL" id="MBR0666225.1"/>
    </source>
</evidence>